<gene>
    <name evidence="3" type="ORF">AMTR_s00066p00057280</name>
</gene>
<evidence type="ECO:0000313" key="4">
    <source>
        <dbReference type="Proteomes" id="UP000017836"/>
    </source>
</evidence>
<sequence>MALTFFSSLQNLWLLWADKDLWDSNRIVQGLSIPDHTKHFVFAIYEPESQSTVYILAAQILSECSAGDAECLIKATRPQAVVAQISPYALEDIQSELSKSSISSIPTSRWEVLKVCFMEKISKPHYEELAGFQVLKEIFGVGFYGHVLAAKTAAKEVNSCFLFLESPLRSSIGHCESEGEDMSNSGNLGSDAQKGASSSKLLPPTGLVPGRLISHASGAVSLGYKRFCVANLAEHAMVRPLVSSVALVESGSSDSLASTSELRNNYEAPPFAQSFYGLLTDLHDIYADIPAMRTMLVYAQKMLDHVNRGEDVHSQILSEVHKFRVAVEGLRYIISSTNKRQQSMSNVEYSGLSQEEKCNALFAQSLRNQAKKCKSLVAVVDASSLAGIRRHWNTSLPPEIAESTAQLFAADELGGEGPNDNSEKKSSLVDKPVVAVGAGATAVIGVSSLSKAAPASTFMKLLTYKFPASLKLGFAQAQRTAMVTLSKILSPSKVVAPLKAAMPGAVSSGAKATPAMKAAASAEKIRAVAHSVIASAERASLAAMRTAIYGIMKKRRGHPIGLTPWATFGCSVAAGTGLIMYGDGIECALESLPVASTIASLGQGLRSLQQVSQVVRETNSSKIQEMILTTVYNIRRHRIQ</sequence>
<accession>U5DD30</accession>
<dbReference type="HOGENOM" id="CLU_021198_0_0_1"/>
<evidence type="ECO:0000256" key="2">
    <source>
        <dbReference type="SAM" id="SignalP"/>
    </source>
</evidence>
<dbReference type="Gramene" id="ERN20115">
    <property type="protein sequence ID" value="ERN20115"/>
    <property type="gene ID" value="AMTR_s00066p00057280"/>
</dbReference>
<dbReference type="eggNOG" id="ENOG502QQHQ">
    <property type="taxonomic scope" value="Eukaryota"/>
</dbReference>
<protein>
    <submittedName>
        <fullName evidence="3">Uncharacterized protein</fullName>
    </submittedName>
</protein>
<keyword evidence="2" id="KW-0732">Signal</keyword>
<dbReference type="PANTHER" id="PTHR36020:SF1">
    <property type="entry name" value="TRANSMEMBRANE PROTEIN"/>
    <property type="match status" value="1"/>
</dbReference>
<dbReference type="EMBL" id="KI392060">
    <property type="protein sequence ID" value="ERN20115.1"/>
    <property type="molecule type" value="Genomic_DNA"/>
</dbReference>
<dbReference type="AlphaFoldDB" id="U5DD30"/>
<name>U5DD30_AMBTC</name>
<dbReference type="PANTHER" id="PTHR36020">
    <property type="entry name" value="TRANSMEMBRANE PROTEIN"/>
    <property type="match status" value="1"/>
</dbReference>
<feature type="chain" id="PRO_5004659081" evidence="2">
    <location>
        <begin position="18"/>
        <end position="640"/>
    </location>
</feature>
<feature type="signal peptide" evidence="2">
    <location>
        <begin position="1"/>
        <end position="17"/>
    </location>
</feature>
<organism evidence="3 4">
    <name type="scientific">Amborella trichopoda</name>
    <dbReference type="NCBI Taxonomy" id="13333"/>
    <lineage>
        <taxon>Eukaryota</taxon>
        <taxon>Viridiplantae</taxon>
        <taxon>Streptophyta</taxon>
        <taxon>Embryophyta</taxon>
        <taxon>Tracheophyta</taxon>
        <taxon>Spermatophyta</taxon>
        <taxon>Magnoliopsida</taxon>
        <taxon>Amborellales</taxon>
        <taxon>Amborellaceae</taxon>
        <taxon>Amborella</taxon>
    </lineage>
</organism>
<evidence type="ECO:0000256" key="1">
    <source>
        <dbReference type="SAM" id="MobiDB-lite"/>
    </source>
</evidence>
<keyword evidence="4" id="KW-1185">Reference proteome</keyword>
<evidence type="ECO:0000313" key="3">
    <source>
        <dbReference type="EMBL" id="ERN20115.1"/>
    </source>
</evidence>
<dbReference type="OMA" id="QKMLYDV"/>
<reference evidence="4" key="1">
    <citation type="journal article" date="2013" name="Science">
        <title>The Amborella genome and the evolution of flowering plants.</title>
        <authorList>
            <consortium name="Amborella Genome Project"/>
        </authorList>
    </citation>
    <scope>NUCLEOTIDE SEQUENCE [LARGE SCALE GENOMIC DNA]</scope>
</reference>
<dbReference type="Proteomes" id="UP000017836">
    <property type="component" value="Unassembled WGS sequence"/>
</dbReference>
<proteinExistence type="predicted"/>
<feature type="region of interest" description="Disordered" evidence="1">
    <location>
        <begin position="175"/>
        <end position="199"/>
    </location>
</feature>
<feature type="compositionally biased region" description="Polar residues" evidence="1">
    <location>
        <begin position="182"/>
        <end position="199"/>
    </location>
</feature>